<evidence type="ECO:0000256" key="1">
    <source>
        <dbReference type="ARBA" id="ARBA00004123"/>
    </source>
</evidence>
<keyword evidence="10" id="KW-0472">Membrane</keyword>
<name>A0A3B4G9D9_9CICH</name>
<dbReference type="GO" id="GO:2000300">
    <property type="term" value="P:regulation of synaptic vesicle exocytosis"/>
    <property type="evidence" value="ECO:0007669"/>
    <property type="project" value="TreeGrafter"/>
</dbReference>
<dbReference type="GO" id="GO:0005886">
    <property type="term" value="C:plasma membrane"/>
    <property type="evidence" value="ECO:0007669"/>
    <property type="project" value="TreeGrafter"/>
</dbReference>
<evidence type="ECO:0000256" key="12">
    <source>
        <dbReference type="ARBA" id="ARBA00023329"/>
    </source>
</evidence>
<dbReference type="GO" id="GO:0031175">
    <property type="term" value="P:neuron projection development"/>
    <property type="evidence" value="ECO:0007669"/>
    <property type="project" value="TreeGrafter"/>
</dbReference>
<comment type="subcellular location">
    <subcellularLocation>
        <location evidence="15">Cytoplasmic vesicle</location>
        <location evidence="15">Secretory vesicle</location>
        <location evidence="15">Synaptic vesicle membrane</location>
        <topology evidence="15">Peripheral membrane protein</topology>
        <orientation evidence="15">Cytoplasmic side</orientation>
    </subcellularLocation>
    <subcellularLocation>
        <location evidence="3">Endoplasmic reticulum</location>
    </subcellularLocation>
    <subcellularLocation>
        <location evidence="2">Endosome membrane</location>
        <topology evidence="2">Peripheral membrane protein</topology>
        <orientation evidence="2">Cytoplasmic side</orientation>
    </subcellularLocation>
    <subcellularLocation>
        <location evidence="14">Melanosome membrane</location>
        <topology evidence="14">Peripheral membrane protein</topology>
        <orientation evidence="14">Cytoplasmic side</orientation>
    </subcellularLocation>
    <subcellularLocation>
        <location evidence="1">Nucleus</location>
    </subcellularLocation>
    <subcellularLocation>
        <location evidence="13">Postsynaptic density</location>
    </subcellularLocation>
</comment>
<dbReference type="GO" id="GO:0048490">
    <property type="term" value="P:anterograde synaptic vesicle transport"/>
    <property type="evidence" value="ECO:0007669"/>
    <property type="project" value="TreeGrafter"/>
</dbReference>
<dbReference type="GO" id="GO:0033162">
    <property type="term" value="C:melanosome membrane"/>
    <property type="evidence" value="ECO:0007669"/>
    <property type="project" value="UniProtKB-SubCell"/>
</dbReference>
<dbReference type="STRING" id="303518.ENSPNYP00000019502"/>
<evidence type="ECO:0000256" key="3">
    <source>
        <dbReference type="ARBA" id="ARBA00004240"/>
    </source>
</evidence>
<organism evidence="16">
    <name type="scientific">Pundamilia nyererei</name>
    <dbReference type="NCBI Taxonomy" id="303518"/>
    <lineage>
        <taxon>Eukaryota</taxon>
        <taxon>Metazoa</taxon>
        <taxon>Chordata</taxon>
        <taxon>Craniata</taxon>
        <taxon>Vertebrata</taxon>
        <taxon>Euteleostomi</taxon>
        <taxon>Actinopterygii</taxon>
        <taxon>Neopterygii</taxon>
        <taxon>Teleostei</taxon>
        <taxon>Neoteleostei</taxon>
        <taxon>Acanthomorphata</taxon>
        <taxon>Ovalentaria</taxon>
        <taxon>Cichlomorphae</taxon>
        <taxon>Cichliformes</taxon>
        <taxon>Cichlidae</taxon>
        <taxon>African cichlids</taxon>
        <taxon>Pseudocrenilabrinae</taxon>
        <taxon>Haplochromini</taxon>
        <taxon>Pundamilia</taxon>
    </lineage>
</organism>
<dbReference type="GO" id="GO:1904115">
    <property type="term" value="C:axon cytoplasm"/>
    <property type="evidence" value="ECO:0007669"/>
    <property type="project" value="GOC"/>
</dbReference>
<evidence type="ECO:0000256" key="7">
    <source>
        <dbReference type="ARBA" id="ARBA00022824"/>
    </source>
</evidence>
<dbReference type="GO" id="GO:0005783">
    <property type="term" value="C:endoplasmic reticulum"/>
    <property type="evidence" value="ECO:0007669"/>
    <property type="project" value="UniProtKB-SubCell"/>
</dbReference>
<dbReference type="GO" id="GO:0031083">
    <property type="term" value="C:BLOC-1 complex"/>
    <property type="evidence" value="ECO:0007669"/>
    <property type="project" value="TreeGrafter"/>
</dbReference>
<evidence type="ECO:0000256" key="14">
    <source>
        <dbReference type="ARBA" id="ARBA00037798"/>
    </source>
</evidence>
<reference evidence="16" key="1">
    <citation type="submission" date="2023-09" db="UniProtKB">
        <authorList>
            <consortium name="Ensembl"/>
        </authorList>
    </citation>
    <scope>IDENTIFICATION</scope>
</reference>
<keyword evidence="8" id="KW-0770">Synapse</keyword>
<keyword evidence="6" id="KW-0967">Endosome</keyword>
<evidence type="ECO:0000313" key="16">
    <source>
        <dbReference type="Ensembl" id="ENSPNYP00000019502.1"/>
    </source>
</evidence>
<dbReference type="InterPro" id="IPR007531">
    <property type="entry name" value="Dysbindin"/>
</dbReference>
<evidence type="ECO:0000256" key="8">
    <source>
        <dbReference type="ARBA" id="ARBA00023018"/>
    </source>
</evidence>
<keyword evidence="12" id="KW-0968">Cytoplasmic vesicle</keyword>
<dbReference type="Pfam" id="PF04440">
    <property type="entry name" value="Dysbindin"/>
    <property type="match status" value="1"/>
</dbReference>
<accession>A0A3B4G9D9</accession>
<evidence type="ECO:0000256" key="6">
    <source>
        <dbReference type="ARBA" id="ARBA00022753"/>
    </source>
</evidence>
<evidence type="ECO:0000256" key="10">
    <source>
        <dbReference type="ARBA" id="ARBA00023136"/>
    </source>
</evidence>
<dbReference type="GO" id="GO:0005634">
    <property type="term" value="C:nucleus"/>
    <property type="evidence" value="ECO:0007669"/>
    <property type="project" value="UniProtKB-SubCell"/>
</dbReference>
<dbReference type="GO" id="GO:0030672">
    <property type="term" value="C:synaptic vesicle membrane"/>
    <property type="evidence" value="ECO:0007669"/>
    <property type="project" value="UniProtKB-SubCell"/>
</dbReference>
<dbReference type="PANTHER" id="PTHR16294:SF5">
    <property type="entry name" value="DYSBINDIN"/>
    <property type="match status" value="1"/>
</dbReference>
<evidence type="ECO:0000256" key="5">
    <source>
        <dbReference type="ARBA" id="ARBA00022490"/>
    </source>
</evidence>
<keyword evidence="11" id="KW-0539">Nucleus</keyword>
<dbReference type="GeneTree" id="ENSGT00940000156479"/>
<sequence length="192" mass="22305">MFENFREKLHIVQQDFTTGLFLLPLVCSRSPLCLFQALDGDIVMLSAHWERKMTSLTQLHEQLQSLPAFISDLDAITANIAHLEGDFEEMESRLGYLEALCLQCEQQTAKQQHINQSENYKKKKRLIKLITFKELGSEHAQKVAELELVMQQKLRERQKVYEEAFNQDVEKYLSTGYLQNRGVKVGVKTERV</sequence>
<evidence type="ECO:0000256" key="11">
    <source>
        <dbReference type="ARBA" id="ARBA00023242"/>
    </source>
</evidence>
<proteinExistence type="inferred from homology"/>
<keyword evidence="9" id="KW-0175">Coiled coil</keyword>
<keyword evidence="5" id="KW-0963">Cytoplasm</keyword>
<dbReference type="Ensembl" id="ENSPNYT00000019988.1">
    <property type="protein sequence ID" value="ENSPNYP00000019502.1"/>
    <property type="gene ID" value="ENSPNYG00000014727.1"/>
</dbReference>
<evidence type="ECO:0000256" key="2">
    <source>
        <dbReference type="ARBA" id="ARBA00004125"/>
    </source>
</evidence>
<dbReference type="GO" id="GO:0060155">
    <property type="term" value="P:platelet dense granule organization"/>
    <property type="evidence" value="ECO:0007669"/>
    <property type="project" value="TreeGrafter"/>
</dbReference>
<comment type="similarity">
    <text evidence="4">Belongs to the dysbindin family.</text>
</comment>
<evidence type="ECO:0000256" key="9">
    <source>
        <dbReference type="ARBA" id="ARBA00023054"/>
    </source>
</evidence>
<dbReference type="PANTHER" id="PTHR16294">
    <property type="entry name" value="DYSTROBREVIN BINDING PROTEIN 1 DYSBINDIN"/>
    <property type="match status" value="1"/>
</dbReference>
<protein>
    <submittedName>
        <fullName evidence="16">Uncharacterized protein</fullName>
    </submittedName>
</protein>
<evidence type="ECO:0000256" key="13">
    <source>
        <dbReference type="ARBA" id="ARBA00034105"/>
    </source>
</evidence>
<evidence type="ECO:0000256" key="15">
    <source>
        <dbReference type="ARBA" id="ARBA00037838"/>
    </source>
</evidence>
<keyword evidence="7" id="KW-0256">Endoplasmic reticulum</keyword>
<dbReference type="GO" id="GO:0014069">
    <property type="term" value="C:postsynaptic density"/>
    <property type="evidence" value="ECO:0007669"/>
    <property type="project" value="UniProtKB-SubCell"/>
</dbReference>
<dbReference type="GO" id="GO:0010008">
    <property type="term" value="C:endosome membrane"/>
    <property type="evidence" value="ECO:0007669"/>
    <property type="project" value="UniProtKB-SubCell"/>
</dbReference>
<dbReference type="AlphaFoldDB" id="A0A3B4G9D9"/>
<evidence type="ECO:0000256" key="4">
    <source>
        <dbReference type="ARBA" id="ARBA00008686"/>
    </source>
</evidence>